<dbReference type="SMART" id="SM00346">
    <property type="entry name" value="HTH_ICLR"/>
    <property type="match status" value="1"/>
</dbReference>
<dbReference type="GO" id="GO:0003677">
    <property type="term" value="F:DNA binding"/>
    <property type="evidence" value="ECO:0007669"/>
    <property type="project" value="UniProtKB-KW"/>
</dbReference>
<protein>
    <submittedName>
        <fullName evidence="6">Helix-turn-helix transcriptional regulator, IclR family</fullName>
    </submittedName>
</protein>
<reference evidence="6 7" key="1">
    <citation type="submission" date="2009-01" db="EMBL/GenBank/DDBJ databases">
        <title>Complete sequence of Geobacter sp. FRC-32.</title>
        <authorList>
            <consortium name="US DOE Joint Genome Institute"/>
            <person name="Lucas S."/>
            <person name="Copeland A."/>
            <person name="Lapidus A."/>
            <person name="Glavina del Rio T."/>
            <person name="Dalin E."/>
            <person name="Tice H."/>
            <person name="Bruce D."/>
            <person name="Goodwin L."/>
            <person name="Pitluck S."/>
            <person name="Saunders E."/>
            <person name="Brettin T."/>
            <person name="Detter J.C."/>
            <person name="Han C."/>
            <person name="Larimer F."/>
            <person name="Land M."/>
            <person name="Hauser L."/>
            <person name="Kyrpides N."/>
            <person name="Ovchinnikova G."/>
            <person name="Kostka J."/>
            <person name="Richardson P."/>
        </authorList>
    </citation>
    <scope>NUCLEOTIDE SEQUENCE [LARGE SCALE GENOMIC DNA]</scope>
    <source>
        <strain evidence="7">DSM 22248 / JCM 15807 / FRC-32</strain>
    </source>
</reference>
<evidence type="ECO:0000259" key="5">
    <source>
        <dbReference type="PROSITE" id="PS51078"/>
    </source>
</evidence>
<dbReference type="Pfam" id="PF01614">
    <property type="entry name" value="IclR_C"/>
    <property type="match status" value="1"/>
</dbReference>
<dbReference type="Gene3D" id="3.30.450.40">
    <property type="match status" value="1"/>
</dbReference>
<dbReference type="InterPro" id="IPR005471">
    <property type="entry name" value="Tscrpt_reg_IclR_N"/>
</dbReference>
<keyword evidence="3" id="KW-0804">Transcription</keyword>
<feature type="domain" description="IclR-ED" evidence="5">
    <location>
        <begin position="73"/>
        <end position="251"/>
    </location>
</feature>
<evidence type="ECO:0000313" key="6">
    <source>
        <dbReference type="EMBL" id="ACM20682.1"/>
    </source>
</evidence>
<dbReference type="InterPro" id="IPR036388">
    <property type="entry name" value="WH-like_DNA-bd_sf"/>
</dbReference>
<dbReference type="eggNOG" id="COG1414">
    <property type="taxonomic scope" value="Bacteria"/>
</dbReference>
<dbReference type="EMBL" id="CP001390">
    <property type="protein sequence ID" value="ACM20682.1"/>
    <property type="molecule type" value="Genomic_DNA"/>
</dbReference>
<dbReference type="InterPro" id="IPR050707">
    <property type="entry name" value="HTH_MetabolicPath_Reg"/>
</dbReference>
<dbReference type="RefSeq" id="WP_012647411.1">
    <property type="nucleotide sequence ID" value="NC_011979.1"/>
</dbReference>
<dbReference type="GO" id="GO:0045892">
    <property type="term" value="P:negative regulation of DNA-templated transcription"/>
    <property type="evidence" value="ECO:0007669"/>
    <property type="project" value="TreeGrafter"/>
</dbReference>
<evidence type="ECO:0000256" key="1">
    <source>
        <dbReference type="ARBA" id="ARBA00023015"/>
    </source>
</evidence>
<proteinExistence type="predicted"/>
<name>B9LZC9_GEODF</name>
<dbReference type="KEGG" id="geo:Geob_2328"/>
<dbReference type="Proteomes" id="UP000007721">
    <property type="component" value="Chromosome"/>
</dbReference>
<evidence type="ECO:0000313" key="7">
    <source>
        <dbReference type="Proteomes" id="UP000007721"/>
    </source>
</evidence>
<accession>B9LZC9</accession>
<dbReference type="PANTHER" id="PTHR30136">
    <property type="entry name" value="HELIX-TURN-HELIX TRANSCRIPTIONAL REGULATOR, ICLR FAMILY"/>
    <property type="match status" value="1"/>
</dbReference>
<dbReference type="InterPro" id="IPR029016">
    <property type="entry name" value="GAF-like_dom_sf"/>
</dbReference>
<dbReference type="PANTHER" id="PTHR30136:SF24">
    <property type="entry name" value="HTH-TYPE TRANSCRIPTIONAL REPRESSOR ALLR"/>
    <property type="match status" value="1"/>
</dbReference>
<gene>
    <name evidence="6" type="ordered locus">Geob_2328</name>
</gene>
<evidence type="ECO:0000256" key="3">
    <source>
        <dbReference type="ARBA" id="ARBA00023163"/>
    </source>
</evidence>
<dbReference type="AlphaFoldDB" id="B9LZC9"/>
<dbReference type="OrthoDB" id="13103at2"/>
<dbReference type="SUPFAM" id="SSF55781">
    <property type="entry name" value="GAF domain-like"/>
    <property type="match status" value="1"/>
</dbReference>
<keyword evidence="7" id="KW-1185">Reference proteome</keyword>
<dbReference type="InterPro" id="IPR036390">
    <property type="entry name" value="WH_DNA-bd_sf"/>
</dbReference>
<organism evidence="6 7">
    <name type="scientific">Geotalea daltonii (strain DSM 22248 / JCM 15807 / FRC-32)</name>
    <name type="common">Geobacter daltonii</name>
    <dbReference type="NCBI Taxonomy" id="316067"/>
    <lineage>
        <taxon>Bacteria</taxon>
        <taxon>Pseudomonadati</taxon>
        <taxon>Thermodesulfobacteriota</taxon>
        <taxon>Desulfuromonadia</taxon>
        <taxon>Geobacterales</taxon>
        <taxon>Geobacteraceae</taxon>
        <taxon>Geotalea</taxon>
    </lineage>
</organism>
<dbReference type="InterPro" id="IPR014757">
    <property type="entry name" value="Tscrpt_reg_IclR_C"/>
</dbReference>
<dbReference type="GO" id="GO:0003700">
    <property type="term" value="F:DNA-binding transcription factor activity"/>
    <property type="evidence" value="ECO:0007669"/>
    <property type="project" value="TreeGrafter"/>
</dbReference>
<dbReference type="Gene3D" id="1.10.10.10">
    <property type="entry name" value="Winged helix-like DNA-binding domain superfamily/Winged helix DNA-binding domain"/>
    <property type="match status" value="1"/>
</dbReference>
<dbReference type="STRING" id="316067.Geob_2328"/>
<dbReference type="HOGENOM" id="CLU_062618_6_0_7"/>
<dbReference type="Pfam" id="PF09339">
    <property type="entry name" value="HTH_IclR"/>
    <property type="match status" value="1"/>
</dbReference>
<dbReference type="FunFam" id="1.10.10.10:FF:000056">
    <property type="entry name" value="IclR family transcriptional regulator"/>
    <property type="match status" value="1"/>
</dbReference>
<feature type="domain" description="HTH iclR-type" evidence="4">
    <location>
        <begin position="10"/>
        <end position="72"/>
    </location>
</feature>
<keyword evidence="1" id="KW-0805">Transcription regulation</keyword>
<evidence type="ECO:0000259" key="4">
    <source>
        <dbReference type="PROSITE" id="PS51077"/>
    </source>
</evidence>
<dbReference type="PROSITE" id="PS51077">
    <property type="entry name" value="HTH_ICLR"/>
    <property type="match status" value="1"/>
</dbReference>
<keyword evidence="2" id="KW-0238">DNA-binding</keyword>
<dbReference type="SUPFAM" id="SSF46785">
    <property type="entry name" value="Winged helix' DNA-binding domain"/>
    <property type="match status" value="1"/>
</dbReference>
<sequence>MDREKSSYAVQSVENALDILEVLADEIHDGTLPYLAGKLGISRNKTFRLLATLEGRGLVEKDEWSGNYHLGVTTVELAQRFLRNISMIKHAHPVMESLARKHDEAVYMTVLRGSEVLFLDMVDCDQQIKAESFVGKRFPFFTNAAGKAIKAMESKDVLEKYFHHRRKEIPNQLGLEAELELIREKGVAVDIGGLGEGIVSVAVAVRDYAGKVVGAIAMLGPSFRMVAGRLENEIIPSLCEGAEMLSMKFGYAKM</sequence>
<evidence type="ECO:0000256" key="2">
    <source>
        <dbReference type="ARBA" id="ARBA00023125"/>
    </source>
</evidence>
<dbReference type="PROSITE" id="PS51078">
    <property type="entry name" value="ICLR_ED"/>
    <property type="match status" value="1"/>
</dbReference>